<evidence type="ECO:0000256" key="1">
    <source>
        <dbReference type="ARBA" id="ARBA00022679"/>
    </source>
</evidence>
<dbReference type="PANTHER" id="PTHR34069:SF2">
    <property type="entry name" value="BETA-KETOACYL-[ACYL-CARRIER-PROTEIN] SYNTHASE III"/>
    <property type="match status" value="1"/>
</dbReference>
<feature type="domain" description="Beta-ketoacyl-[acyl-carrier-protein] synthase III C-terminal" evidence="3">
    <location>
        <begin position="258"/>
        <end position="357"/>
    </location>
</feature>
<dbReference type="InterPro" id="IPR013747">
    <property type="entry name" value="ACP_syn_III_C"/>
</dbReference>
<gene>
    <name evidence="5" type="ORF">LX80_00291</name>
</gene>
<organism evidence="5 6">
    <name type="scientific">Hydrotalea sandarakina</name>
    <dbReference type="NCBI Taxonomy" id="1004304"/>
    <lineage>
        <taxon>Bacteria</taxon>
        <taxon>Pseudomonadati</taxon>
        <taxon>Bacteroidota</taxon>
        <taxon>Chitinophagia</taxon>
        <taxon>Chitinophagales</taxon>
        <taxon>Chitinophagaceae</taxon>
        <taxon>Hydrotalea</taxon>
    </lineage>
</organism>
<proteinExistence type="predicted"/>
<protein>
    <submittedName>
        <fullName evidence="5">3-oxoacyl-[acyl-carrier-protein] synthase-3</fullName>
    </submittedName>
</protein>
<evidence type="ECO:0000259" key="3">
    <source>
        <dbReference type="Pfam" id="PF08541"/>
    </source>
</evidence>
<dbReference type="Proteomes" id="UP000249720">
    <property type="component" value="Unassembled WGS sequence"/>
</dbReference>
<dbReference type="Pfam" id="PF08541">
    <property type="entry name" value="ACP_syn_III_C"/>
    <property type="match status" value="1"/>
</dbReference>
<dbReference type="SUPFAM" id="SSF53901">
    <property type="entry name" value="Thiolase-like"/>
    <property type="match status" value="1"/>
</dbReference>
<dbReference type="CDD" id="cd00830">
    <property type="entry name" value="KAS_III"/>
    <property type="match status" value="1"/>
</dbReference>
<dbReference type="GO" id="GO:0044550">
    <property type="term" value="P:secondary metabolite biosynthetic process"/>
    <property type="evidence" value="ECO:0007669"/>
    <property type="project" value="TreeGrafter"/>
</dbReference>
<dbReference type="InterPro" id="IPR013751">
    <property type="entry name" value="ACP_syn_III_N"/>
</dbReference>
<evidence type="ECO:0000313" key="5">
    <source>
        <dbReference type="EMBL" id="PZX65798.1"/>
    </source>
</evidence>
<sequence>MPAIKTVITGTGCYIPELIKLNKDFYINQFYDENSKPIALPSTEIAEKFKNITGIEARRYAPGNMNNVDMAIAAANAAIEDAGIDKESIDQIILAHNFGNVIQHTIQTDTMPALASRVKHGLQIRNPLCVPYDIVFGCPGWLQGVIQAHAFIQAGVAKNCLVIGTETLSRVIDVYDRDSMIFSDGAGACVVSAKETNEEVGILSYSVLSHALEELDYLYMGKSYFPEADPRIRYIKMKGRKVYEYAMRYVPEAMKACLDKSGIPIEQLKMIFLHQANEKMDEGIVKKMYELYGIQKVPANVLPMSIHTLGNSSVATIPTLLDWVRKSLVPEHHLQTGDIILFASVGAGMNINAVTYKL</sequence>
<evidence type="ECO:0000259" key="4">
    <source>
        <dbReference type="Pfam" id="PF08545"/>
    </source>
</evidence>
<dbReference type="OrthoDB" id="5171393at2"/>
<dbReference type="PANTHER" id="PTHR34069">
    <property type="entry name" value="3-OXOACYL-[ACYL-CARRIER-PROTEIN] SYNTHASE 3"/>
    <property type="match status" value="1"/>
</dbReference>
<keyword evidence="1" id="KW-0808">Transferase</keyword>
<keyword evidence="2" id="KW-0012">Acyltransferase</keyword>
<dbReference type="Gene3D" id="3.40.47.10">
    <property type="match status" value="2"/>
</dbReference>
<dbReference type="AlphaFoldDB" id="A0A2W7RYD8"/>
<dbReference type="RefSeq" id="WP_111293254.1">
    <property type="nucleotide sequence ID" value="NZ_QKZV01000001.1"/>
</dbReference>
<dbReference type="EMBL" id="QKZV01000001">
    <property type="protein sequence ID" value="PZX65798.1"/>
    <property type="molecule type" value="Genomic_DNA"/>
</dbReference>
<dbReference type="InterPro" id="IPR016039">
    <property type="entry name" value="Thiolase-like"/>
</dbReference>
<name>A0A2W7RYD8_9BACT</name>
<dbReference type="GO" id="GO:0006633">
    <property type="term" value="P:fatty acid biosynthetic process"/>
    <property type="evidence" value="ECO:0007669"/>
    <property type="project" value="InterPro"/>
</dbReference>
<keyword evidence="6" id="KW-1185">Reference proteome</keyword>
<dbReference type="GO" id="GO:0004315">
    <property type="term" value="F:3-oxoacyl-[acyl-carrier-protein] synthase activity"/>
    <property type="evidence" value="ECO:0007669"/>
    <property type="project" value="InterPro"/>
</dbReference>
<reference evidence="5 6" key="1">
    <citation type="submission" date="2018-06" db="EMBL/GenBank/DDBJ databases">
        <title>Genomic Encyclopedia of Archaeal and Bacterial Type Strains, Phase II (KMG-II): from individual species to whole genera.</title>
        <authorList>
            <person name="Goeker M."/>
        </authorList>
    </citation>
    <scope>NUCLEOTIDE SEQUENCE [LARGE SCALE GENOMIC DNA]</scope>
    <source>
        <strain evidence="5 6">DSM 23241</strain>
    </source>
</reference>
<evidence type="ECO:0000313" key="6">
    <source>
        <dbReference type="Proteomes" id="UP000249720"/>
    </source>
</evidence>
<evidence type="ECO:0000256" key="2">
    <source>
        <dbReference type="ARBA" id="ARBA00023315"/>
    </source>
</evidence>
<dbReference type="Pfam" id="PF08545">
    <property type="entry name" value="ACP_syn_III"/>
    <property type="match status" value="1"/>
</dbReference>
<accession>A0A2W7RYD8</accession>
<feature type="domain" description="Beta-ketoacyl-[acyl-carrier-protein] synthase III N-terminal" evidence="4">
    <location>
        <begin position="132"/>
        <end position="206"/>
    </location>
</feature>
<comment type="caution">
    <text evidence="5">The sequence shown here is derived from an EMBL/GenBank/DDBJ whole genome shotgun (WGS) entry which is preliminary data.</text>
</comment>